<accession>A0A1Y1ZVC1</accession>
<evidence type="ECO:0000313" key="3">
    <source>
        <dbReference type="Proteomes" id="UP000193144"/>
    </source>
</evidence>
<dbReference type="AlphaFoldDB" id="A0A1Y1ZVC1"/>
<keyword evidence="3" id="KW-1185">Reference proteome</keyword>
<evidence type="ECO:0000313" key="2">
    <source>
        <dbReference type="EMBL" id="ORY14168.1"/>
    </source>
</evidence>
<dbReference type="EMBL" id="MCFA01000035">
    <property type="protein sequence ID" value="ORY14168.1"/>
    <property type="molecule type" value="Genomic_DNA"/>
</dbReference>
<dbReference type="Proteomes" id="UP000193144">
    <property type="component" value="Unassembled WGS sequence"/>
</dbReference>
<organism evidence="2 3">
    <name type="scientific">Clohesyomyces aquaticus</name>
    <dbReference type="NCBI Taxonomy" id="1231657"/>
    <lineage>
        <taxon>Eukaryota</taxon>
        <taxon>Fungi</taxon>
        <taxon>Dikarya</taxon>
        <taxon>Ascomycota</taxon>
        <taxon>Pezizomycotina</taxon>
        <taxon>Dothideomycetes</taxon>
        <taxon>Pleosporomycetidae</taxon>
        <taxon>Pleosporales</taxon>
        <taxon>Lindgomycetaceae</taxon>
        <taxon>Clohesyomyces</taxon>
    </lineage>
</organism>
<name>A0A1Y1ZVC1_9PLEO</name>
<evidence type="ECO:0000256" key="1">
    <source>
        <dbReference type="SAM" id="MobiDB-lite"/>
    </source>
</evidence>
<sequence length="298" mass="33110">MSPIHSPLLLLRRQPHWVFLSLALFPPHVILNRRPRLSTASLRRPSSRSSSSTRTQPICHLRDPQSIMDLFINPSTHLQFCLSMLFHPRLVNPNNNTSILARNNQSVLAPYPSPLTRKESFIFILTPTPPHNPRYKPIPELWPIPTPTPTSASTTPCFPPFLLPSHTTIITSVISFTPHSTNLNRNRRTPTTTTSSTTPPRSRQTPRFDASNLVSDEDDYGEDNEKPEQGPTAAETEEGGPGTRGKWAGLDEGVFCSLEGGGRWVDGHVGGGELEGWVGSVRMENWDILGSFGRKEEG</sequence>
<feature type="compositionally biased region" description="Low complexity" evidence="1">
    <location>
        <begin position="180"/>
        <end position="207"/>
    </location>
</feature>
<reference evidence="2 3" key="1">
    <citation type="submission" date="2016-07" db="EMBL/GenBank/DDBJ databases">
        <title>Pervasive Adenine N6-methylation of Active Genes in Fungi.</title>
        <authorList>
            <consortium name="DOE Joint Genome Institute"/>
            <person name="Mondo S.J."/>
            <person name="Dannebaum R.O."/>
            <person name="Kuo R.C."/>
            <person name="Labutti K."/>
            <person name="Haridas S."/>
            <person name="Kuo A."/>
            <person name="Salamov A."/>
            <person name="Ahrendt S.R."/>
            <person name="Lipzen A."/>
            <person name="Sullivan W."/>
            <person name="Andreopoulos W.B."/>
            <person name="Clum A."/>
            <person name="Lindquist E."/>
            <person name="Daum C."/>
            <person name="Ramamoorthy G.K."/>
            <person name="Gryganskyi A."/>
            <person name="Culley D."/>
            <person name="Magnuson J.K."/>
            <person name="James T.Y."/>
            <person name="O'Malley M.A."/>
            <person name="Stajich J.E."/>
            <person name="Spatafora J.W."/>
            <person name="Visel A."/>
            <person name="Grigoriev I.V."/>
        </authorList>
    </citation>
    <scope>NUCLEOTIDE SEQUENCE [LARGE SCALE GENOMIC DNA]</scope>
    <source>
        <strain evidence="2 3">CBS 115471</strain>
    </source>
</reference>
<proteinExistence type="predicted"/>
<gene>
    <name evidence="2" type="ORF">BCR34DRAFT_647008</name>
</gene>
<feature type="region of interest" description="Disordered" evidence="1">
    <location>
        <begin position="179"/>
        <end position="248"/>
    </location>
</feature>
<protein>
    <submittedName>
        <fullName evidence="2">Uncharacterized protein</fullName>
    </submittedName>
</protein>
<comment type="caution">
    <text evidence="2">The sequence shown here is derived from an EMBL/GenBank/DDBJ whole genome shotgun (WGS) entry which is preliminary data.</text>
</comment>